<feature type="region of interest" description="Disordered" evidence="1">
    <location>
        <begin position="1"/>
        <end position="98"/>
    </location>
</feature>
<evidence type="ECO:0000313" key="4">
    <source>
        <dbReference type="Proteomes" id="UP000308730"/>
    </source>
</evidence>
<dbReference type="InterPro" id="IPR040521">
    <property type="entry name" value="KDZ"/>
</dbReference>
<protein>
    <recommendedName>
        <fullName evidence="5">CxC2-like cysteine cluster KDZ transposase-associated domain-containing protein</fullName>
    </recommendedName>
</protein>
<keyword evidence="4" id="KW-1185">Reference proteome</keyword>
<evidence type="ECO:0008006" key="5">
    <source>
        <dbReference type="Google" id="ProtNLM"/>
    </source>
</evidence>
<keyword evidence="2" id="KW-0812">Transmembrane</keyword>
<sequence length="409" mass="45407">MSKKRGSMSKMIGSISQRLKGTAAKVDPSTAKDFGMTALMKKRAERSDGAATPSSPEKDGYELSADESALLEDMRREAGAGGQDDAESEAAKKRRKQSPSYVMGEFLNDAPAATRVTPSTVFTLGMLRQFTLLCAQSPVPAKDYLTYLSRLTDNVRSAEVDDRYRELLHVEREYMFLLMCKWSGVNPERKLKEGCLAVKCPACPQPGVNMHPNWKKTRKDESFIHSLHLSVDGNFQQNSKHKRKDDNDFPLTEGAAYHAHEGAFTKYQATLSAEAAEKSTCQDFVAMGFRRHWGNVSGVVSVVCARHMFVTPCGTVDLQKGERYANVDWALLSAMRPWMSLLCIVFMYDINCQYQINFRTRMVALIASFIAICAAVGVPDAEGMTFTILSLPFILAAIGKFHLPCHILA</sequence>
<feature type="transmembrane region" description="Helical" evidence="2">
    <location>
        <begin position="384"/>
        <end position="403"/>
    </location>
</feature>
<feature type="transmembrane region" description="Helical" evidence="2">
    <location>
        <begin position="362"/>
        <end position="378"/>
    </location>
</feature>
<dbReference type="Pfam" id="PF18758">
    <property type="entry name" value="KDZ"/>
    <property type="match status" value="1"/>
</dbReference>
<name>A0A4S4M383_9APHY</name>
<dbReference type="OrthoDB" id="2742161at2759"/>
<evidence type="ECO:0000313" key="3">
    <source>
        <dbReference type="EMBL" id="THH18987.1"/>
    </source>
</evidence>
<keyword evidence="2" id="KW-0472">Membrane</keyword>
<evidence type="ECO:0000256" key="2">
    <source>
        <dbReference type="SAM" id="Phobius"/>
    </source>
</evidence>
<reference evidence="3 4" key="1">
    <citation type="submission" date="2019-02" db="EMBL/GenBank/DDBJ databases">
        <title>Genome sequencing of the rare red list fungi Antrodiella citrinella (Flaviporus citrinellus).</title>
        <authorList>
            <person name="Buettner E."/>
            <person name="Kellner H."/>
        </authorList>
    </citation>
    <scope>NUCLEOTIDE SEQUENCE [LARGE SCALE GENOMIC DNA]</scope>
    <source>
        <strain evidence="3 4">DSM 108506</strain>
    </source>
</reference>
<organism evidence="3 4">
    <name type="scientific">Antrodiella citrinella</name>
    <dbReference type="NCBI Taxonomy" id="2447956"/>
    <lineage>
        <taxon>Eukaryota</taxon>
        <taxon>Fungi</taxon>
        <taxon>Dikarya</taxon>
        <taxon>Basidiomycota</taxon>
        <taxon>Agaricomycotina</taxon>
        <taxon>Agaricomycetes</taxon>
        <taxon>Polyporales</taxon>
        <taxon>Steccherinaceae</taxon>
        <taxon>Antrodiella</taxon>
    </lineage>
</organism>
<keyword evidence="2" id="KW-1133">Transmembrane helix</keyword>
<dbReference type="AlphaFoldDB" id="A0A4S4M383"/>
<dbReference type="EMBL" id="SGPM01000562">
    <property type="protein sequence ID" value="THH18987.1"/>
    <property type="molecule type" value="Genomic_DNA"/>
</dbReference>
<accession>A0A4S4M383</accession>
<comment type="caution">
    <text evidence="3">The sequence shown here is derived from an EMBL/GenBank/DDBJ whole genome shotgun (WGS) entry which is preliminary data.</text>
</comment>
<evidence type="ECO:0000256" key="1">
    <source>
        <dbReference type="SAM" id="MobiDB-lite"/>
    </source>
</evidence>
<dbReference type="Proteomes" id="UP000308730">
    <property type="component" value="Unassembled WGS sequence"/>
</dbReference>
<proteinExistence type="predicted"/>
<gene>
    <name evidence="3" type="ORF">EUX98_g8857</name>
</gene>